<name>A0A250WTI3_9CHLO</name>
<dbReference type="Proteomes" id="UP000232323">
    <property type="component" value="Unassembled WGS sequence"/>
</dbReference>
<gene>
    <name evidence="1" type="ORF">CEUSTIGMA_g1574.t1</name>
</gene>
<reference evidence="1 2" key="1">
    <citation type="submission" date="2017-08" db="EMBL/GenBank/DDBJ databases">
        <title>Acidophilic green algal genome provides insights into adaptation to an acidic environment.</title>
        <authorList>
            <person name="Hirooka S."/>
            <person name="Hirose Y."/>
            <person name="Kanesaki Y."/>
            <person name="Higuchi S."/>
            <person name="Fujiwara T."/>
            <person name="Onuma R."/>
            <person name="Era A."/>
            <person name="Ohbayashi R."/>
            <person name="Uzuka A."/>
            <person name="Nozaki H."/>
            <person name="Yoshikawa H."/>
            <person name="Miyagishima S.Y."/>
        </authorList>
    </citation>
    <scope>NUCLEOTIDE SEQUENCE [LARGE SCALE GENOMIC DNA]</scope>
    <source>
        <strain evidence="1 2">NIES-2499</strain>
    </source>
</reference>
<accession>A0A250WTI3</accession>
<evidence type="ECO:0008006" key="3">
    <source>
        <dbReference type="Google" id="ProtNLM"/>
    </source>
</evidence>
<sequence length="140" mass="16229">MKQTPTLLEIERRRQQNVEVQQALEQQIEYKRAIRTQKKSFEKSYFDQQQDLVRMRDEIDAARAQQKLETNKKYQEDVLHQIEEDNLKREKAKAAHRLGPALKAGKGLPASVKLVDQVELGTLGLQVRYIPTFTSPSSHS</sequence>
<proteinExistence type="predicted"/>
<dbReference type="AlphaFoldDB" id="A0A250WTI3"/>
<comment type="caution">
    <text evidence="1">The sequence shown here is derived from an EMBL/GenBank/DDBJ whole genome shotgun (WGS) entry which is preliminary data.</text>
</comment>
<evidence type="ECO:0000313" key="2">
    <source>
        <dbReference type="Proteomes" id="UP000232323"/>
    </source>
</evidence>
<keyword evidence="2" id="KW-1185">Reference proteome</keyword>
<protein>
    <recommendedName>
        <fullName evidence="3">Meiosis-specific nuclear structural protein 1</fullName>
    </recommendedName>
</protein>
<organism evidence="1 2">
    <name type="scientific">Chlamydomonas eustigma</name>
    <dbReference type="NCBI Taxonomy" id="1157962"/>
    <lineage>
        <taxon>Eukaryota</taxon>
        <taxon>Viridiplantae</taxon>
        <taxon>Chlorophyta</taxon>
        <taxon>core chlorophytes</taxon>
        <taxon>Chlorophyceae</taxon>
        <taxon>CS clade</taxon>
        <taxon>Chlamydomonadales</taxon>
        <taxon>Chlamydomonadaceae</taxon>
        <taxon>Chlamydomonas</taxon>
    </lineage>
</organism>
<dbReference type="EMBL" id="BEGY01000006">
    <property type="protein sequence ID" value="GAX74125.1"/>
    <property type="molecule type" value="Genomic_DNA"/>
</dbReference>
<evidence type="ECO:0000313" key="1">
    <source>
        <dbReference type="EMBL" id="GAX74125.1"/>
    </source>
</evidence>